<dbReference type="eggNOG" id="ENOG5033SZT">
    <property type="taxonomic scope" value="Bacteria"/>
</dbReference>
<feature type="transmembrane region" description="Helical" evidence="2">
    <location>
        <begin position="422"/>
        <end position="439"/>
    </location>
</feature>
<gene>
    <name evidence="4" type="ORF">HMPREF0083_04702</name>
</gene>
<evidence type="ECO:0000256" key="3">
    <source>
        <dbReference type="SAM" id="SignalP"/>
    </source>
</evidence>
<feature type="signal peptide" evidence="3">
    <location>
        <begin position="1"/>
        <end position="22"/>
    </location>
</feature>
<feature type="transmembrane region" description="Helical" evidence="2">
    <location>
        <begin position="142"/>
        <end position="160"/>
    </location>
</feature>
<feature type="transmembrane region" description="Helical" evidence="2">
    <location>
        <begin position="96"/>
        <end position="121"/>
    </location>
</feature>
<feature type="transmembrane region" description="Helical" evidence="2">
    <location>
        <begin position="166"/>
        <end position="184"/>
    </location>
</feature>
<organism evidence="4 5">
    <name type="scientific">Aneurinibacillus aneurinilyticus ATCC 12856</name>
    <dbReference type="NCBI Taxonomy" id="649747"/>
    <lineage>
        <taxon>Bacteria</taxon>
        <taxon>Bacillati</taxon>
        <taxon>Bacillota</taxon>
        <taxon>Bacilli</taxon>
        <taxon>Bacillales</taxon>
        <taxon>Paenibacillaceae</taxon>
        <taxon>Aneurinibacillus group</taxon>
        <taxon>Aneurinibacillus</taxon>
    </lineage>
</organism>
<dbReference type="GeneID" id="92841203"/>
<reference evidence="4 5" key="1">
    <citation type="submission" date="2013-08" db="EMBL/GenBank/DDBJ databases">
        <authorList>
            <person name="Weinstock G."/>
            <person name="Sodergren E."/>
            <person name="Wylie T."/>
            <person name="Fulton L."/>
            <person name="Fulton R."/>
            <person name="Fronick C."/>
            <person name="O'Laughlin M."/>
            <person name="Godfrey J."/>
            <person name="Miner T."/>
            <person name="Herter B."/>
            <person name="Appelbaum E."/>
            <person name="Cordes M."/>
            <person name="Lek S."/>
            <person name="Wollam A."/>
            <person name="Pepin K.H."/>
            <person name="Palsikar V.B."/>
            <person name="Mitreva M."/>
            <person name="Wilson R.K."/>
        </authorList>
    </citation>
    <scope>NUCLEOTIDE SEQUENCE [LARGE SCALE GENOMIC DNA]</scope>
    <source>
        <strain evidence="4 5">ATCC 12856</strain>
    </source>
</reference>
<dbReference type="PATRIC" id="fig|649747.3.peg.4232"/>
<feature type="transmembrane region" description="Helical" evidence="2">
    <location>
        <begin position="385"/>
        <end position="410"/>
    </location>
</feature>
<protein>
    <submittedName>
        <fullName evidence="4">Uncharacterized protein</fullName>
    </submittedName>
</protein>
<keyword evidence="2" id="KW-0812">Transmembrane</keyword>
<feature type="region of interest" description="Disordered" evidence="1">
    <location>
        <begin position="1040"/>
        <end position="1065"/>
    </location>
</feature>
<evidence type="ECO:0000313" key="4">
    <source>
        <dbReference type="EMBL" id="ERI07231.1"/>
    </source>
</evidence>
<keyword evidence="2" id="KW-0472">Membrane</keyword>
<feature type="transmembrane region" description="Helical" evidence="2">
    <location>
        <begin position="338"/>
        <end position="365"/>
    </location>
</feature>
<name>U1Y8T0_ANEAE</name>
<keyword evidence="3" id="KW-0732">Signal</keyword>
<evidence type="ECO:0000256" key="2">
    <source>
        <dbReference type="SAM" id="Phobius"/>
    </source>
</evidence>
<accession>U1Y8T0</accession>
<dbReference type="EMBL" id="AWSJ01000287">
    <property type="protein sequence ID" value="ERI07231.1"/>
    <property type="molecule type" value="Genomic_DNA"/>
</dbReference>
<evidence type="ECO:0000313" key="5">
    <source>
        <dbReference type="Proteomes" id="UP000016511"/>
    </source>
</evidence>
<dbReference type="RefSeq" id="WP_021624118.1">
    <property type="nucleotide sequence ID" value="NZ_KE952892.1"/>
</dbReference>
<keyword evidence="5" id="KW-1185">Reference proteome</keyword>
<proteinExistence type="predicted"/>
<evidence type="ECO:0000256" key="1">
    <source>
        <dbReference type="SAM" id="MobiDB-lite"/>
    </source>
</evidence>
<dbReference type="HOGENOM" id="CLU_288489_0_0_9"/>
<keyword evidence="2" id="KW-1133">Transmembrane helix</keyword>
<feature type="chain" id="PRO_5038703796" evidence="3">
    <location>
        <begin position="23"/>
        <end position="1065"/>
    </location>
</feature>
<dbReference type="STRING" id="649747.HMPREF0083_04702"/>
<dbReference type="AlphaFoldDB" id="U1Y8T0"/>
<comment type="caution">
    <text evidence="4">The sequence shown here is derived from an EMBL/GenBank/DDBJ whole genome shotgun (WGS) entry which is preliminary data.</text>
</comment>
<dbReference type="Proteomes" id="UP000016511">
    <property type="component" value="Unassembled WGS sequence"/>
</dbReference>
<sequence length="1065" mass="121004">MPKRSVYIIILTLFLCSLAAFASADSDATADSIINNLYPTEKDMKIDVPGMKPAYKEAAPENYKWDTALQIVEMNGIIPQWNGPSDTMDNSFASMIFRWSVAIVRMGIFIFQLGFSTNIFADGIKEIEGQIQATTNTIYGQVFSLASLFTMIFVLIKWINGEKGKMMKLFFGSFILSGIMMGLIQNIGDVTREASKLSDGVSIMTLNIANLESPSKGEQAQAGGIKRMMETTNMLWKVIVDDPWTIGQFGSVDAPQINVKESNELKRKGVTVSTGGTWKTEFLKYEPGSDERKALVAVLADQDLEHSSPIASKLMHEIGPPVRTQVGWFALINSILSLILFGVVAGLMFVSGLLLLGGISVSPFAPVLPLLGEWGMRVLRTYGVFMLRFLLLKVTATLYLSIIMLLMYIVSKFSFHYIVKQIIILGILVTAIILSPKVWKSYVQGLAVITGMAKRATERFKKRGTKEKVENVFGQHSRRNPRLTNKGPNQNTKANATEELMSLQRIKRENPERYASSGLATRERQLQQQIRNENLANMGLPQLQAERKMYENRLNAGERLSASERQDLSRIQEMERNRIRSMMSAQDRVALDRIWGEGQSLHKQQNALLQQQLADPTGFLQRGGDLQLQHLQSQLQGNQLRENELLSAYARLSGIGSADRYKYSESEREARSSLRNYLGAGSQGVLNRHLANEALQAMDRRRMNEIEAMGMDELRNERGAYEARLSENEVLSPADRTDLEYIQHTEWQRALENLGQNERSQVNSLYDTGRSLEAELAEFSRQQHESPALFAQRGGRSRVTQMENAIAENRSELQSLLIASGAGPAAEIFRQHAENRDIQRDQEVEQAQQEFGMRERQLRDEWEKIERVREQDPVAFESNPMAGRAREVRKELNNIELGRMSLSELREEHAALSQVQQKTPDMIERMEQIQNHEQERILASVPKDRQSDLQSAWKEKEEATQELTNMQMERRSIQTAQKQRGFFTVEEQDRIRQLDFTEVHLTERLRAAIQEERNVLQEVGDEVQTFKTPDIDQIVATIRESTEQESNNPSTMAEWIEQQRKESMV</sequence>